<dbReference type="GO" id="GO:0140662">
    <property type="term" value="F:ATP-dependent protein folding chaperone"/>
    <property type="evidence" value="ECO:0007669"/>
    <property type="project" value="InterPro"/>
</dbReference>
<dbReference type="GO" id="GO:0051082">
    <property type="term" value="F:unfolded protein binding"/>
    <property type="evidence" value="ECO:0007669"/>
    <property type="project" value="UniProtKB-UniRule"/>
</dbReference>
<dbReference type="HAMAP" id="MF_00600">
    <property type="entry name" value="CH60"/>
    <property type="match status" value="1"/>
</dbReference>
<dbReference type="GO" id="GO:0016853">
    <property type="term" value="F:isomerase activity"/>
    <property type="evidence" value="ECO:0007669"/>
    <property type="project" value="UniProtKB-KW"/>
</dbReference>
<keyword evidence="10" id="KW-0175">Coiled coil</keyword>
<evidence type="ECO:0000256" key="8">
    <source>
        <dbReference type="RuleBase" id="RU000418"/>
    </source>
</evidence>
<dbReference type="FunFam" id="1.10.560.10:FF:000001">
    <property type="entry name" value="60 kDa chaperonin"/>
    <property type="match status" value="1"/>
</dbReference>
<dbReference type="NCBIfam" id="NF009489">
    <property type="entry name" value="PRK12851.1"/>
    <property type="match status" value="1"/>
</dbReference>
<feature type="coiled-coil region" evidence="10">
    <location>
        <begin position="339"/>
        <end position="366"/>
    </location>
</feature>
<keyword evidence="3 7" id="KW-0547">Nucleotide-binding</keyword>
<dbReference type="InterPro" id="IPR027409">
    <property type="entry name" value="GroEL-like_apical_dom_sf"/>
</dbReference>
<dbReference type="NCBIfam" id="TIGR02348">
    <property type="entry name" value="GroEL"/>
    <property type="match status" value="1"/>
</dbReference>
<dbReference type="PANTHER" id="PTHR45633">
    <property type="entry name" value="60 KDA HEAT SHOCK PROTEIN, MITOCHONDRIAL"/>
    <property type="match status" value="1"/>
</dbReference>
<dbReference type="AlphaFoldDB" id="A0A345U647"/>
<dbReference type="PRINTS" id="PR00298">
    <property type="entry name" value="CHAPERONIN60"/>
</dbReference>
<dbReference type="EC" id="5.6.1.7" evidence="7"/>
<dbReference type="SUPFAM" id="SSF48592">
    <property type="entry name" value="GroEL equatorial domain-like"/>
    <property type="match status" value="1"/>
</dbReference>
<evidence type="ECO:0000256" key="4">
    <source>
        <dbReference type="ARBA" id="ARBA00022840"/>
    </source>
</evidence>
<evidence type="ECO:0000256" key="1">
    <source>
        <dbReference type="ARBA" id="ARBA00006607"/>
    </source>
</evidence>
<comment type="subunit">
    <text evidence="7 9">Forms a cylinder of 14 subunits composed of two heptameric rings stacked back-to-back. Interacts with the co-chaperonin GroES.</text>
</comment>
<proteinExistence type="inferred from homology"/>
<gene>
    <name evidence="7" type="primary">groEL</name>
    <name evidence="7" type="synonym">groL</name>
</gene>
<feature type="binding site" evidence="7">
    <location>
        <position position="415"/>
    </location>
    <ligand>
        <name>ATP</name>
        <dbReference type="ChEBI" id="CHEBI:30616"/>
    </ligand>
</feature>
<dbReference type="InterPro" id="IPR002423">
    <property type="entry name" value="Cpn60/GroEL/TCP-1"/>
</dbReference>
<evidence type="ECO:0000256" key="5">
    <source>
        <dbReference type="ARBA" id="ARBA00023186"/>
    </source>
</evidence>
<dbReference type="Pfam" id="PF00118">
    <property type="entry name" value="Cpn60_TCP1"/>
    <property type="match status" value="1"/>
</dbReference>
<evidence type="ECO:0000256" key="7">
    <source>
        <dbReference type="HAMAP-Rule" id="MF_00600"/>
    </source>
</evidence>
<comment type="function">
    <text evidence="7 9">Together with its co-chaperonin GroES, plays an essential role in assisting protein folding. The GroEL-GroES system forms a nano-cage that allows encapsulation of the non-native substrate proteins and provides a physical environment optimized to promote and accelerate protein folding.</text>
</comment>
<dbReference type="NCBIfam" id="NF009488">
    <property type="entry name" value="PRK12850.1"/>
    <property type="match status" value="1"/>
</dbReference>
<evidence type="ECO:0000256" key="6">
    <source>
        <dbReference type="ARBA" id="ARBA00023235"/>
    </source>
</evidence>
<feature type="binding site" evidence="7">
    <location>
        <position position="51"/>
    </location>
    <ligand>
        <name>ATP</name>
        <dbReference type="ChEBI" id="CHEBI:30616"/>
    </ligand>
</feature>
<comment type="similarity">
    <text evidence="1 7 8">Belongs to the chaperonin (HSP60) family.</text>
</comment>
<dbReference type="SUPFAM" id="SSF52029">
    <property type="entry name" value="GroEL apical domain-like"/>
    <property type="match status" value="1"/>
</dbReference>
<dbReference type="PROSITE" id="PS00296">
    <property type="entry name" value="CHAPERONINS_CPN60"/>
    <property type="match status" value="1"/>
</dbReference>
<feature type="binding site" evidence="7">
    <location>
        <begin position="87"/>
        <end position="91"/>
    </location>
    <ligand>
        <name>ATP</name>
        <dbReference type="ChEBI" id="CHEBI:30616"/>
    </ligand>
</feature>
<feature type="binding site" evidence="7">
    <location>
        <begin position="30"/>
        <end position="33"/>
    </location>
    <ligand>
        <name>ATP</name>
        <dbReference type="ChEBI" id="CHEBI:30616"/>
    </ligand>
</feature>
<evidence type="ECO:0000313" key="11">
    <source>
        <dbReference type="EMBL" id="AXI95933.1"/>
    </source>
</evidence>
<dbReference type="Gene3D" id="3.50.7.10">
    <property type="entry name" value="GroEL"/>
    <property type="match status" value="1"/>
</dbReference>
<dbReference type="InterPro" id="IPR027413">
    <property type="entry name" value="GROEL-like_equatorial_sf"/>
</dbReference>
<name>A0A345U647_9ENTR</name>
<dbReference type="NCBIfam" id="NF000592">
    <property type="entry name" value="PRK00013.1"/>
    <property type="match status" value="1"/>
</dbReference>
<evidence type="ECO:0000256" key="3">
    <source>
        <dbReference type="ARBA" id="ARBA00022741"/>
    </source>
</evidence>
<evidence type="ECO:0000256" key="9">
    <source>
        <dbReference type="RuleBase" id="RU000419"/>
    </source>
</evidence>
<dbReference type="NCBIfam" id="NF009487">
    <property type="entry name" value="PRK12849.1"/>
    <property type="match status" value="1"/>
</dbReference>
<dbReference type="FunFam" id="3.50.7.10:FF:000001">
    <property type="entry name" value="60 kDa chaperonin"/>
    <property type="match status" value="1"/>
</dbReference>
<dbReference type="Gene3D" id="3.30.260.10">
    <property type="entry name" value="TCP-1-like chaperonin intermediate domain"/>
    <property type="match status" value="1"/>
</dbReference>
<protein>
    <recommendedName>
        <fullName evidence="7">Chaperonin GroEL</fullName>
        <ecNumber evidence="7">5.6.1.7</ecNumber>
    </recommendedName>
    <alternativeName>
        <fullName evidence="7">60 kDa chaperonin</fullName>
    </alternativeName>
    <alternativeName>
        <fullName evidence="7">Chaperonin-60</fullName>
        <shortName evidence="7">Cpn60</shortName>
    </alternativeName>
</protein>
<comment type="subcellular location">
    <subcellularLocation>
        <location evidence="7">Cytoplasm</location>
    </subcellularLocation>
</comment>
<accession>A0A345U647</accession>
<evidence type="ECO:0000256" key="10">
    <source>
        <dbReference type="SAM" id="Coils"/>
    </source>
</evidence>
<comment type="caution">
    <text evidence="7">Lacks conserved residue(s) required for the propagation of feature annotation.</text>
</comment>
<keyword evidence="6 7" id="KW-0413">Isomerase</keyword>
<dbReference type="InterPro" id="IPR018370">
    <property type="entry name" value="Chaperonin_Cpn60_CS"/>
</dbReference>
<dbReference type="InterPro" id="IPR001844">
    <property type="entry name" value="Cpn60/GroEL"/>
</dbReference>
<keyword evidence="4 7" id="KW-0067">ATP-binding</keyword>
<dbReference type="InterPro" id="IPR027410">
    <property type="entry name" value="TCP-1-like_intermed_sf"/>
</dbReference>
<dbReference type="GO" id="GO:0005737">
    <property type="term" value="C:cytoplasm"/>
    <property type="evidence" value="ECO:0007669"/>
    <property type="project" value="UniProtKB-SubCell"/>
</dbReference>
<organism evidence="11">
    <name type="scientific">Candidatus Williamhamiltonella defendens</name>
    <dbReference type="NCBI Taxonomy" id="138072"/>
    <lineage>
        <taxon>Bacteria</taxon>
        <taxon>Pseudomonadati</taxon>
        <taxon>Pseudomonadota</taxon>
        <taxon>Gammaproteobacteria</taxon>
        <taxon>Enterobacterales</taxon>
        <taxon>Enterobacteriaceae</taxon>
        <taxon>aphid secondary symbionts</taxon>
        <taxon>Candidatus Williamhamiltonella</taxon>
    </lineage>
</organism>
<dbReference type="GO" id="GO:0005524">
    <property type="term" value="F:ATP binding"/>
    <property type="evidence" value="ECO:0007669"/>
    <property type="project" value="UniProtKB-UniRule"/>
</dbReference>
<evidence type="ECO:0000256" key="2">
    <source>
        <dbReference type="ARBA" id="ARBA00022490"/>
    </source>
</evidence>
<feature type="binding site" evidence="7">
    <location>
        <position position="499"/>
    </location>
    <ligand>
        <name>ATP</name>
        <dbReference type="ChEBI" id="CHEBI:30616"/>
    </ligand>
</feature>
<keyword evidence="5 7" id="KW-0143">Chaperone</keyword>
<keyword evidence="2 7" id="KW-0963">Cytoplasm</keyword>
<dbReference type="Gene3D" id="1.10.560.10">
    <property type="entry name" value="GroEL-like equatorial domain"/>
    <property type="match status" value="1"/>
</dbReference>
<sequence length="552" mass="58865">MAAKQIRFSEDARTRMVRGVNALADAVKTTLGPKGRNVVLEKSFGAPTITKDGVSVAKEIELKDKFENMGAQMVKEVASKTADVAGDGTTTATVLAQAIVNEGIKQINSGRSPMDLKRGIDKAILASVEEIKKLSVKCTDSRSIAQVGTISANGDSNIGQLIAKSMEKVGKKGVITVDESRGFEDELEVVEGMQFDRGYISPYFVTNQENMTVELESPYILIVDKKISNIRELLHLLENVAKSGKPLMIIAEDIEGDALATLVVNNMRGIVKVAAAKAPGFGDRRKAMLQDLAILTGSTVISDEIGHSLEKANQENLGKAKRVVITKDATTIIGGTGEKSKIDARIQNIKKQIENATSDYDKEKLQERVAKLSGGVAVIKVGAPTEIAMKEKKARVEDAFQATRAAVEEGVVPGGGVALIRVASKIANSSLKGDNEDQNVGIRVALRAMESPLRQIVVNAGEEASVIANKIKENKGNDNYGYNAQTEAYGDMIEMGILDPTKVTRSALQYAASIAGLMITTECMVTDLPKEEKASDMGAGGMGGMGGMNGMM</sequence>
<dbReference type="GO" id="GO:0042026">
    <property type="term" value="P:protein refolding"/>
    <property type="evidence" value="ECO:0007669"/>
    <property type="project" value="UniProtKB-UniRule"/>
</dbReference>
<dbReference type="SUPFAM" id="SSF54849">
    <property type="entry name" value="GroEL-intermediate domain like"/>
    <property type="match status" value="1"/>
</dbReference>
<dbReference type="CDD" id="cd03344">
    <property type="entry name" value="GroEL"/>
    <property type="match status" value="1"/>
</dbReference>
<reference evidence="11" key="1">
    <citation type="journal article" date="2018" name="PLoS ONE">
        <title>Comparative transcriptome analysis reveals genetic diversity in the endosymbiont Hamiltonella between native and exotic populations of Bemisia tabaci from Brazil.</title>
        <authorList>
            <person name="Rossitto De Marchi B."/>
            <person name="Kinene T."/>
            <person name="Mbora Wainaina J."/>
            <person name="Krause-Sakate R."/>
            <person name="Boykin L."/>
        </authorList>
    </citation>
    <scope>NUCLEOTIDE SEQUENCE</scope>
    <source>
        <strain evidence="11">156_2_NW2</strain>
    </source>
</reference>
<dbReference type="EMBL" id="MH047300">
    <property type="protein sequence ID" value="AXI95933.1"/>
    <property type="molecule type" value="Genomic_DNA"/>
</dbReference>